<proteinExistence type="inferred from homology"/>
<evidence type="ECO:0000256" key="4">
    <source>
        <dbReference type="ARBA" id="ARBA00022806"/>
    </source>
</evidence>
<dbReference type="RefSeq" id="WP_091780204.1">
    <property type="nucleotide sequence ID" value="NZ_LT629711.1"/>
</dbReference>
<dbReference type="InterPro" id="IPR027417">
    <property type="entry name" value="P-loop_NTPase"/>
</dbReference>
<feature type="domain" description="HRDC" evidence="12">
    <location>
        <begin position="638"/>
        <end position="718"/>
    </location>
</feature>
<dbReference type="PANTHER" id="PTHR11070:SF69">
    <property type="entry name" value="ATP-DEPENDENT DNA HELICASE UVRD2"/>
    <property type="match status" value="1"/>
</dbReference>
<evidence type="ECO:0000256" key="3">
    <source>
        <dbReference type="ARBA" id="ARBA00022801"/>
    </source>
</evidence>
<evidence type="ECO:0000256" key="2">
    <source>
        <dbReference type="ARBA" id="ARBA00022741"/>
    </source>
</evidence>
<dbReference type="Pfam" id="PF00580">
    <property type="entry name" value="UvrD-helicase"/>
    <property type="match status" value="1"/>
</dbReference>
<dbReference type="OrthoDB" id="9806690at2"/>
<dbReference type="CDD" id="cd18807">
    <property type="entry name" value="SF1_C_UvrD"/>
    <property type="match status" value="1"/>
</dbReference>
<gene>
    <name evidence="15" type="ORF">SAMN04489867_0159</name>
</gene>
<dbReference type="PROSITE" id="PS51217">
    <property type="entry name" value="UVRD_HELICASE_CTER"/>
    <property type="match status" value="1"/>
</dbReference>
<evidence type="ECO:0000313" key="15">
    <source>
        <dbReference type="EMBL" id="SDO61565.1"/>
    </source>
</evidence>
<dbReference type="Gene3D" id="1.10.10.160">
    <property type="match status" value="1"/>
</dbReference>
<dbReference type="PROSITE" id="PS51198">
    <property type="entry name" value="UVRD_HELICASE_ATP_BIND"/>
    <property type="match status" value="1"/>
</dbReference>
<organism evidence="15 16">
    <name type="scientific">Pedococcus dokdonensis</name>
    <dbReference type="NCBI Taxonomy" id="443156"/>
    <lineage>
        <taxon>Bacteria</taxon>
        <taxon>Bacillati</taxon>
        <taxon>Actinomycetota</taxon>
        <taxon>Actinomycetes</taxon>
        <taxon>Micrococcales</taxon>
        <taxon>Intrasporangiaceae</taxon>
        <taxon>Pedococcus</taxon>
    </lineage>
</organism>
<dbReference type="GO" id="GO:0043138">
    <property type="term" value="F:3'-5' DNA helicase activity"/>
    <property type="evidence" value="ECO:0007669"/>
    <property type="project" value="UniProtKB-EC"/>
</dbReference>
<dbReference type="Gene3D" id="1.10.486.10">
    <property type="entry name" value="PCRA, domain 4"/>
    <property type="match status" value="2"/>
</dbReference>
<dbReference type="EMBL" id="LT629711">
    <property type="protein sequence ID" value="SDO61565.1"/>
    <property type="molecule type" value="Genomic_DNA"/>
</dbReference>
<reference evidence="16" key="1">
    <citation type="submission" date="2016-10" db="EMBL/GenBank/DDBJ databases">
        <authorList>
            <person name="Varghese N."/>
            <person name="Submissions S."/>
        </authorList>
    </citation>
    <scope>NUCLEOTIDE SEQUENCE [LARGE SCALE GENOMIC DNA]</scope>
    <source>
        <strain evidence="16">DSM 22329</strain>
    </source>
</reference>
<dbReference type="InterPro" id="IPR014017">
    <property type="entry name" value="DNA_helicase_UvrD-like_C"/>
</dbReference>
<comment type="catalytic activity">
    <reaction evidence="9">
        <text>ATP + H2O = ADP + phosphate + H(+)</text>
        <dbReference type="Rhea" id="RHEA:13065"/>
        <dbReference type="ChEBI" id="CHEBI:15377"/>
        <dbReference type="ChEBI" id="CHEBI:15378"/>
        <dbReference type="ChEBI" id="CHEBI:30616"/>
        <dbReference type="ChEBI" id="CHEBI:43474"/>
        <dbReference type="ChEBI" id="CHEBI:456216"/>
        <dbReference type="EC" id="5.6.2.4"/>
    </reaction>
</comment>
<dbReference type="GO" id="GO:0003677">
    <property type="term" value="F:DNA binding"/>
    <property type="evidence" value="ECO:0007669"/>
    <property type="project" value="InterPro"/>
</dbReference>
<evidence type="ECO:0000256" key="9">
    <source>
        <dbReference type="ARBA" id="ARBA00048988"/>
    </source>
</evidence>
<dbReference type="InterPro" id="IPR010997">
    <property type="entry name" value="HRDC-like_sf"/>
</dbReference>
<evidence type="ECO:0000256" key="11">
    <source>
        <dbReference type="SAM" id="MobiDB-lite"/>
    </source>
</evidence>
<name>A0A1H0L0D8_9MICO</name>
<keyword evidence="6" id="KW-0413">Isomerase</keyword>
<dbReference type="InterPro" id="IPR044876">
    <property type="entry name" value="HRDC_dom_sf"/>
</dbReference>
<evidence type="ECO:0000313" key="16">
    <source>
        <dbReference type="Proteomes" id="UP000199077"/>
    </source>
</evidence>
<dbReference type="Pfam" id="PF00570">
    <property type="entry name" value="HRDC"/>
    <property type="match status" value="1"/>
</dbReference>
<dbReference type="SUPFAM" id="SSF47819">
    <property type="entry name" value="HRDC-like"/>
    <property type="match status" value="1"/>
</dbReference>
<dbReference type="CDD" id="cd17932">
    <property type="entry name" value="DEXQc_UvrD"/>
    <property type="match status" value="1"/>
</dbReference>
<keyword evidence="5 10" id="KW-0067">ATP-binding</keyword>
<evidence type="ECO:0000256" key="6">
    <source>
        <dbReference type="ARBA" id="ARBA00023235"/>
    </source>
</evidence>
<dbReference type="GO" id="GO:0005524">
    <property type="term" value="F:ATP binding"/>
    <property type="evidence" value="ECO:0007669"/>
    <property type="project" value="UniProtKB-UniRule"/>
</dbReference>
<evidence type="ECO:0000259" key="12">
    <source>
        <dbReference type="PROSITE" id="PS50967"/>
    </source>
</evidence>
<evidence type="ECO:0000256" key="7">
    <source>
        <dbReference type="ARBA" id="ARBA00034617"/>
    </source>
</evidence>
<comment type="similarity">
    <text evidence="1">Belongs to the helicase family. UvrD subfamily.</text>
</comment>
<dbReference type="PANTHER" id="PTHR11070">
    <property type="entry name" value="UVRD / RECB / PCRA DNA HELICASE FAMILY MEMBER"/>
    <property type="match status" value="1"/>
</dbReference>
<comment type="catalytic activity">
    <reaction evidence="7">
        <text>Couples ATP hydrolysis with the unwinding of duplex DNA by translocating in the 3'-5' direction.</text>
        <dbReference type="EC" id="5.6.2.4"/>
    </reaction>
</comment>
<dbReference type="GO" id="GO:0005829">
    <property type="term" value="C:cytosol"/>
    <property type="evidence" value="ECO:0007669"/>
    <property type="project" value="TreeGrafter"/>
</dbReference>
<dbReference type="Gene3D" id="1.10.150.80">
    <property type="entry name" value="HRDC domain"/>
    <property type="match status" value="1"/>
</dbReference>
<evidence type="ECO:0000259" key="13">
    <source>
        <dbReference type="PROSITE" id="PS51198"/>
    </source>
</evidence>
<sequence>MPTQPHGAPVHTTADDILDALDPEQREVAAHPLGPMVVLAGAGTGKTRAITHRIAYGVHSGAYQGQRVLAVTFTARAAGEMRTRLRTLGVAGVQARTFHAAALRQLHYFWPQAIGGAAPEVMSQKAAAVAQAAASLRLDLARDRTAIRDLAAEVEWAKVSMLTPETYAAGARAARREPPGLDATAMARVLEAYEQVKTQRGVIDFEDVLLLTVGILAERDDIARAVRSQYRHFVVDEYQDVNALQQRLLDLWVGERDDLCVVGDPAQTIYSFTGASPRHLLEFQTRHPKAAVVRLVRNYRSTPQVVGLANLVVRGPSGAMRSNAVTLQAQGQDGPPPVLSAHPDDPAEAAAVAGEIAQRVASGVSPAEIAVLFRTNGQSEAFEAALADAGVPYLVRGGERFFSRREVRDAILLLRGAARSDDGAKALPDLVRDVLLGAGWTREAPSSGGAGRERWESLSALAALSDDLVATTSAARLPDFLRELDERAAAQHAPAVQGVTLASLHAAKGLEWDVVFLTGVSDGFLPIMMAETPEAIEEERRLMYVGVTRARRELRLSWAGARTPGARASRRPSRFLDGAASILGEGARSQPKGSSKVGSKGRRGKALKPTLPAHCRSCGAELTTAAQRKTGRCDDCPPTYSEATFERLRTWRLAVARDSSVPAYVVFTDATLTAIAEREPSSEAELAQISGVGARKLGLYGAQVLALISGEDVESVLEKRSPATDSDD</sequence>
<feature type="domain" description="UvrD-like helicase ATP-binding" evidence="13">
    <location>
        <begin position="19"/>
        <end position="302"/>
    </location>
</feature>
<dbReference type="InterPro" id="IPR002121">
    <property type="entry name" value="HRDC_dom"/>
</dbReference>
<evidence type="ECO:0000256" key="10">
    <source>
        <dbReference type="PROSITE-ProRule" id="PRU00560"/>
    </source>
</evidence>
<dbReference type="GO" id="GO:0033202">
    <property type="term" value="C:DNA helicase complex"/>
    <property type="evidence" value="ECO:0007669"/>
    <property type="project" value="TreeGrafter"/>
</dbReference>
<keyword evidence="2 10" id="KW-0547">Nucleotide-binding</keyword>
<protein>
    <recommendedName>
        <fullName evidence="8">DNA 3'-5' helicase</fullName>
        <ecNumber evidence="8">5.6.2.4</ecNumber>
    </recommendedName>
</protein>
<dbReference type="GO" id="GO:0000725">
    <property type="term" value="P:recombinational repair"/>
    <property type="evidence" value="ECO:0007669"/>
    <property type="project" value="TreeGrafter"/>
</dbReference>
<evidence type="ECO:0000256" key="1">
    <source>
        <dbReference type="ARBA" id="ARBA00009922"/>
    </source>
</evidence>
<dbReference type="Proteomes" id="UP000199077">
    <property type="component" value="Chromosome I"/>
</dbReference>
<feature type="domain" description="UvrD-like helicase C-terminal" evidence="14">
    <location>
        <begin position="303"/>
        <end position="601"/>
    </location>
</feature>
<dbReference type="InterPro" id="IPR013986">
    <property type="entry name" value="DExx_box_DNA_helicase_dom_sf"/>
</dbReference>
<feature type="binding site" evidence="10">
    <location>
        <begin position="40"/>
        <end position="47"/>
    </location>
    <ligand>
        <name>ATP</name>
        <dbReference type="ChEBI" id="CHEBI:30616"/>
    </ligand>
</feature>
<evidence type="ECO:0000256" key="8">
    <source>
        <dbReference type="ARBA" id="ARBA00034808"/>
    </source>
</evidence>
<keyword evidence="16" id="KW-1185">Reference proteome</keyword>
<dbReference type="FunFam" id="3.40.50.300:FF:001181">
    <property type="entry name" value="DNA helicase"/>
    <property type="match status" value="1"/>
</dbReference>
<dbReference type="Pfam" id="PF13361">
    <property type="entry name" value="UvrD_C"/>
    <property type="match status" value="2"/>
</dbReference>
<dbReference type="SMART" id="SM00341">
    <property type="entry name" value="HRDC"/>
    <property type="match status" value="1"/>
</dbReference>
<keyword evidence="3 10" id="KW-0378">Hydrolase</keyword>
<dbReference type="PROSITE" id="PS50967">
    <property type="entry name" value="HRDC"/>
    <property type="match status" value="1"/>
</dbReference>
<dbReference type="InterPro" id="IPR014016">
    <property type="entry name" value="UvrD-like_ATP-bd"/>
</dbReference>
<dbReference type="EC" id="5.6.2.4" evidence="8"/>
<dbReference type="Gene3D" id="3.40.50.300">
    <property type="entry name" value="P-loop containing nucleotide triphosphate hydrolases"/>
    <property type="match status" value="3"/>
</dbReference>
<evidence type="ECO:0000259" key="14">
    <source>
        <dbReference type="PROSITE" id="PS51217"/>
    </source>
</evidence>
<dbReference type="STRING" id="443156.SAMN04489867_0159"/>
<dbReference type="InterPro" id="IPR000212">
    <property type="entry name" value="DNA_helicase_UvrD/REP"/>
</dbReference>
<feature type="region of interest" description="Disordered" evidence="11">
    <location>
        <begin position="585"/>
        <end position="608"/>
    </location>
</feature>
<accession>A0A1H0L0D8</accession>
<dbReference type="AlphaFoldDB" id="A0A1H0L0D8"/>
<keyword evidence="4 10" id="KW-0347">Helicase</keyword>
<evidence type="ECO:0000256" key="5">
    <source>
        <dbReference type="ARBA" id="ARBA00022840"/>
    </source>
</evidence>
<dbReference type="SUPFAM" id="SSF52540">
    <property type="entry name" value="P-loop containing nucleoside triphosphate hydrolases"/>
    <property type="match status" value="1"/>
</dbReference>
<dbReference type="GO" id="GO:0016887">
    <property type="term" value="F:ATP hydrolysis activity"/>
    <property type="evidence" value="ECO:0007669"/>
    <property type="project" value="RHEA"/>
</dbReference>